<sequence>MEQSTMMLVRTARKTVNTPTLFMRVAPHAGHQTTLTETSEQAESLPIEARLDQSTENEISMSPQLITTSSASKGKEKEWSASIETVRGKENVPVTLGPLIRDL</sequence>
<organism evidence="1 2">
    <name type="scientific">Psilocybe cubensis</name>
    <name type="common">Psychedelic mushroom</name>
    <name type="synonym">Stropharia cubensis</name>
    <dbReference type="NCBI Taxonomy" id="181762"/>
    <lineage>
        <taxon>Eukaryota</taxon>
        <taxon>Fungi</taxon>
        <taxon>Dikarya</taxon>
        <taxon>Basidiomycota</taxon>
        <taxon>Agaricomycotina</taxon>
        <taxon>Agaricomycetes</taxon>
        <taxon>Agaricomycetidae</taxon>
        <taxon>Agaricales</taxon>
        <taxon>Agaricineae</taxon>
        <taxon>Strophariaceae</taxon>
        <taxon>Psilocybe</taxon>
    </lineage>
</organism>
<dbReference type="Proteomes" id="UP000664032">
    <property type="component" value="Unassembled WGS sequence"/>
</dbReference>
<reference evidence="1" key="1">
    <citation type="submission" date="2021-10" db="EMBL/GenBank/DDBJ databases">
        <title>Psilocybe cubensis genome.</title>
        <authorList>
            <person name="Mckernan K.J."/>
            <person name="Crawford S."/>
            <person name="Trippe A."/>
            <person name="Kane L.T."/>
            <person name="Mclaughlin S."/>
        </authorList>
    </citation>
    <scope>NUCLEOTIDE SEQUENCE</scope>
    <source>
        <strain evidence="1">MGC-MH-2018</strain>
    </source>
</reference>
<dbReference type="EMBL" id="JAFIQS020000010">
    <property type="protein sequence ID" value="KAH9476763.1"/>
    <property type="molecule type" value="Genomic_DNA"/>
</dbReference>
<evidence type="ECO:0000313" key="2">
    <source>
        <dbReference type="Proteomes" id="UP000664032"/>
    </source>
</evidence>
<gene>
    <name evidence="1" type="ORF">JR316_0010678</name>
</gene>
<name>A0ACB8GM37_PSICU</name>
<evidence type="ECO:0000313" key="1">
    <source>
        <dbReference type="EMBL" id="KAH9476763.1"/>
    </source>
</evidence>
<accession>A0ACB8GM37</accession>
<keyword evidence="2" id="KW-1185">Reference proteome</keyword>
<proteinExistence type="predicted"/>
<protein>
    <submittedName>
        <fullName evidence="1">Uncharacterized protein</fullName>
    </submittedName>
</protein>
<comment type="caution">
    <text evidence="1">The sequence shown here is derived from an EMBL/GenBank/DDBJ whole genome shotgun (WGS) entry which is preliminary data.</text>
</comment>